<dbReference type="EMBL" id="LAOR01000048">
    <property type="protein sequence ID" value="KJW07140.1"/>
    <property type="molecule type" value="Genomic_DNA"/>
</dbReference>
<sequence>LLIETIFNISHNHNCTLCLAYLLHFALHTFSYPNLKFIVLSLWLSSVYAADNSEFNSNIDNPNSFYIKLHLTGISFVKIIQEYQE</sequence>
<accession>A0A0F3RLA6</accession>
<organism evidence="1 2">
    <name type="scientific">Orientia tsutsugamushi str. UT144</name>
    <dbReference type="NCBI Taxonomy" id="1441384"/>
    <lineage>
        <taxon>Bacteria</taxon>
        <taxon>Pseudomonadati</taxon>
        <taxon>Pseudomonadota</taxon>
        <taxon>Alphaproteobacteria</taxon>
        <taxon>Rickettsiales</taxon>
        <taxon>Rickettsiaceae</taxon>
        <taxon>Rickettsieae</taxon>
        <taxon>Orientia</taxon>
    </lineage>
</organism>
<proteinExistence type="predicted"/>
<gene>
    <name evidence="1" type="ORF">OTUT144_0805</name>
</gene>
<comment type="caution">
    <text evidence="1">The sequence shown here is derived from an EMBL/GenBank/DDBJ whole genome shotgun (WGS) entry which is preliminary data.</text>
</comment>
<dbReference type="AlphaFoldDB" id="A0A0F3RLA6"/>
<evidence type="ECO:0000313" key="2">
    <source>
        <dbReference type="Proteomes" id="UP000033580"/>
    </source>
</evidence>
<feature type="non-terminal residue" evidence="1">
    <location>
        <position position="1"/>
    </location>
</feature>
<name>A0A0F3RLA6_ORITS</name>
<protein>
    <submittedName>
        <fullName evidence="1">Uncharacterized protein</fullName>
    </submittedName>
</protein>
<dbReference type="Proteomes" id="UP000033580">
    <property type="component" value="Unassembled WGS sequence"/>
</dbReference>
<dbReference type="PATRIC" id="fig|1441384.3.peg.1762"/>
<reference evidence="1 2" key="1">
    <citation type="submission" date="2015-01" db="EMBL/GenBank/DDBJ databases">
        <title>Genome Sequencing of Rickettsiales.</title>
        <authorList>
            <person name="Daugherty S.C."/>
            <person name="Su Q."/>
            <person name="Abolude K."/>
            <person name="Beier-Sexton M."/>
            <person name="Carlyon J.A."/>
            <person name="Carter R."/>
            <person name="Day N.P."/>
            <person name="Dumler S.J."/>
            <person name="Dyachenko V."/>
            <person name="Godinez A."/>
            <person name="Kurtti T.J."/>
            <person name="Lichay M."/>
            <person name="Mullins K.E."/>
            <person name="Ott S."/>
            <person name="Pappas-Brown V."/>
            <person name="Paris D.H."/>
            <person name="Patel P."/>
            <person name="Richards A.L."/>
            <person name="Sadzewicz L."/>
            <person name="Sears K."/>
            <person name="Seidman D."/>
            <person name="Sengamalay N."/>
            <person name="Stenos J."/>
            <person name="Tallon L.J."/>
            <person name="Vincent G."/>
            <person name="Fraser C.M."/>
            <person name="Munderloh U."/>
            <person name="Dunning-Hotopp J.C."/>
        </authorList>
    </citation>
    <scope>NUCLEOTIDE SEQUENCE [LARGE SCALE GENOMIC DNA]</scope>
    <source>
        <strain evidence="1 2">UT144</strain>
    </source>
</reference>
<evidence type="ECO:0000313" key="1">
    <source>
        <dbReference type="EMBL" id="KJW07140.1"/>
    </source>
</evidence>